<feature type="transmembrane region" description="Helical" evidence="7">
    <location>
        <begin position="153"/>
        <end position="176"/>
    </location>
</feature>
<dbReference type="InterPro" id="IPR049278">
    <property type="entry name" value="MS_channel_C"/>
</dbReference>
<organism evidence="11 12">
    <name type="scientific">Candidatus Nitrobium versatile</name>
    <dbReference type="NCBI Taxonomy" id="2884831"/>
    <lineage>
        <taxon>Bacteria</taxon>
        <taxon>Pseudomonadati</taxon>
        <taxon>Nitrospirota</taxon>
        <taxon>Nitrospiria</taxon>
        <taxon>Nitrospirales</taxon>
        <taxon>Nitrospiraceae</taxon>
        <taxon>Candidatus Nitrobium</taxon>
    </lineage>
</organism>
<feature type="transmembrane region" description="Helical" evidence="7">
    <location>
        <begin position="122"/>
        <end position="147"/>
    </location>
</feature>
<evidence type="ECO:0000259" key="9">
    <source>
        <dbReference type="Pfam" id="PF21082"/>
    </source>
</evidence>
<dbReference type="Pfam" id="PF21082">
    <property type="entry name" value="MS_channel_3rd"/>
    <property type="match status" value="1"/>
</dbReference>
<feature type="transmembrane region" description="Helical" evidence="7">
    <location>
        <begin position="89"/>
        <end position="110"/>
    </location>
</feature>
<evidence type="ECO:0000256" key="4">
    <source>
        <dbReference type="ARBA" id="ARBA00022692"/>
    </source>
</evidence>
<dbReference type="AlphaFoldDB" id="A0A953J934"/>
<keyword evidence="3" id="KW-1003">Cell membrane</keyword>
<dbReference type="EMBL" id="JAIOIV010000014">
    <property type="protein sequence ID" value="MBZ0154805.1"/>
    <property type="molecule type" value="Genomic_DNA"/>
</dbReference>
<protein>
    <submittedName>
        <fullName evidence="11">Mechanosensitive ion channel family protein</fullName>
    </submittedName>
</protein>
<dbReference type="InterPro" id="IPR049142">
    <property type="entry name" value="MS_channel_1st"/>
</dbReference>
<dbReference type="InterPro" id="IPR011066">
    <property type="entry name" value="MscS_channel_C_sf"/>
</dbReference>
<dbReference type="Gene3D" id="2.30.30.60">
    <property type="match status" value="1"/>
</dbReference>
<feature type="transmembrane region" description="Helical" evidence="7">
    <location>
        <begin position="6"/>
        <end position="29"/>
    </location>
</feature>
<feature type="domain" description="Mechanosensitive ion channel MscS" evidence="8">
    <location>
        <begin position="167"/>
        <end position="233"/>
    </location>
</feature>
<keyword evidence="6 7" id="KW-0472">Membrane</keyword>
<dbReference type="SUPFAM" id="SSF82689">
    <property type="entry name" value="Mechanosensitive channel protein MscS (YggB), C-terminal domain"/>
    <property type="match status" value="1"/>
</dbReference>
<dbReference type="Pfam" id="PF21088">
    <property type="entry name" value="MS_channel_1st"/>
    <property type="match status" value="1"/>
</dbReference>
<evidence type="ECO:0000256" key="2">
    <source>
        <dbReference type="ARBA" id="ARBA00008017"/>
    </source>
</evidence>
<feature type="domain" description="Mechanosensitive ion channel MscS C-terminal" evidence="9">
    <location>
        <begin position="244"/>
        <end position="330"/>
    </location>
</feature>
<dbReference type="SUPFAM" id="SSF50182">
    <property type="entry name" value="Sm-like ribonucleoproteins"/>
    <property type="match status" value="1"/>
</dbReference>
<evidence type="ECO:0000313" key="12">
    <source>
        <dbReference type="Proteomes" id="UP000705867"/>
    </source>
</evidence>
<evidence type="ECO:0000259" key="10">
    <source>
        <dbReference type="Pfam" id="PF21088"/>
    </source>
</evidence>
<dbReference type="InterPro" id="IPR011014">
    <property type="entry name" value="MscS_channel_TM-2"/>
</dbReference>
<comment type="similarity">
    <text evidence="2">Belongs to the MscS (TC 1.A.23) family.</text>
</comment>
<gene>
    <name evidence="11" type="ORF">K8I29_01150</name>
</gene>
<keyword evidence="5 7" id="KW-1133">Transmembrane helix</keyword>
<comment type="caution">
    <text evidence="11">The sequence shown here is derived from an EMBL/GenBank/DDBJ whole genome shotgun (WGS) entry which is preliminary data.</text>
</comment>
<dbReference type="GO" id="GO:0005886">
    <property type="term" value="C:plasma membrane"/>
    <property type="evidence" value="ECO:0007669"/>
    <property type="project" value="UniProtKB-SubCell"/>
</dbReference>
<dbReference type="Proteomes" id="UP000705867">
    <property type="component" value="Unassembled WGS sequence"/>
</dbReference>
<keyword evidence="4 7" id="KW-0812">Transmembrane</keyword>
<dbReference type="InterPro" id="IPR010920">
    <property type="entry name" value="LSM_dom_sf"/>
</dbReference>
<evidence type="ECO:0000256" key="5">
    <source>
        <dbReference type="ARBA" id="ARBA00022989"/>
    </source>
</evidence>
<dbReference type="Gene3D" id="1.10.287.1260">
    <property type="match status" value="1"/>
</dbReference>
<dbReference type="SUPFAM" id="SSF82861">
    <property type="entry name" value="Mechanosensitive channel protein MscS (YggB), transmembrane region"/>
    <property type="match status" value="1"/>
</dbReference>
<dbReference type="PANTHER" id="PTHR30566:SF25">
    <property type="entry name" value="INNER MEMBRANE PROTEIN"/>
    <property type="match status" value="1"/>
</dbReference>
<reference evidence="11" key="1">
    <citation type="journal article" date="2021" name="bioRxiv">
        <title>Unraveling nitrogen, sulfur and carbon metabolic pathways and microbial community transcriptional responses to substrate deprivation and toxicity stresses in a bioreactor mimicking anoxic brackish coastal sediment conditions.</title>
        <authorList>
            <person name="Martins P.D."/>
            <person name="Echeveste M.J."/>
            <person name="Arshad A."/>
            <person name="Kurth J."/>
            <person name="Ouboter H."/>
            <person name="Jetten M.S.M."/>
            <person name="Welte C.U."/>
        </authorList>
    </citation>
    <scope>NUCLEOTIDE SEQUENCE</scope>
    <source>
        <strain evidence="11">MAG_39</strain>
    </source>
</reference>
<feature type="domain" description="Mechanosensitive ion channel transmembrane helices 2/3" evidence="10">
    <location>
        <begin position="130"/>
        <end position="166"/>
    </location>
</feature>
<evidence type="ECO:0000313" key="11">
    <source>
        <dbReference type="EMBL" id="MBZ0154805.1"/>
    </source>
</evidence>
<dbReference type="InterPro" id="IPR006685">
    <property type="entry name" value="MscS_channel_2nd"/>
</dbReference>
<sequence length="331" mass="36408">MDVSLSVIAPSFIIAFLVFFLTLGVRGVLFRSLHRWASGTRTDLDDILIGAIRTPSLFWCIAVGLYAGIAFSELPQKYLVLLRRGLHVMVIFSFTIATANLAGMIFKNYVRKSSLPLSTTGLAYGVFKGTILLLGILIILSFLGISIAPLVTALGVGGLAVALALQDTLSNLFAGVHILMEKSLRIGDFVRLDGGQEGYIEDITWRTTRIRTLANTMVVIPNNKLAQSIVTNYCLPEVALSLSLVVRVPSSADPERVEGLIREEAEKASREVPGMLQEPRPLVRLIPGFGDTTLDFTLTCSVRAFEDQFPVQHALRMRLLKRFRGEGMEIR</sequence>
<evidence type="ECO:0000256" key="3">
    <source>
        <dbReference type="ARBA" id="ARBA00022475"/>
    </source>
</evidence>
<evidence type="ECO:0000259" key="8">
    <source>
        <dbReference type="Pfam" id="PF00924"/>
    </source>
</evidence>
<dbReference type="Pfam" id="PF00924">
    <property type="entry name" value="MS_channel_2nd"/>
    <property type="match status" value="1"/>
</dbReference>
<feature type="transmembrane region" description="Helical" evidence="7">
    <location>
        <begin position="50"/>
        <end position="69"/>
    </location>
</feature>
<dbReference type="GO" id="GO:0008381">
    <property type="term" value="F:mechanosensitive monoatomic ion channel activity"/>
    <property type="evidence" value="ECO:0007669"/>
    <property type="project" value="UniProtKB-ARBA"/>
</dbReference>
<evidence type="ECO:0000256" key="7">
    <source>
        <dbReference type="SAM" id="Phobius"/>
    </source>
</evidence>
<dbReference type="InterPro" id="IPR023408">
    <property type="entry name" value="MscS_beta-dom_sf"/>
</dbReference>
<evidence type="ECO:0000256" key="6">
    <source>
        <dbReference type="ARBA" id="ARBA00023136"/>
    </source>
</evidence>
<accession>A0A953J934</accession>
<comment type="subcellular location">
    <subcellularLocation>
        <location evidence="1">Cell membrane</location>
        <topology evidence="1">Multi-pass membrane protein</topology>
    </subcellularLocation>
</comment>
<name>A0A953J934_9BACT</name>
<dbReference type="PANTHER" id="PTHR30566">
    <property type="entry name" value="YNAI-RELATED MECHANOSENSITIVE ION CHANNEL"/>
    <property type="match status" value="1"/>
</dbReference>
<dbReference type="Gene3D" id="3.30.70.100">
    <property type="match status" value="1"/>
</dbReference>
<proteinExistence type="inferred from homology"/>
<evidence type="ECO:0000256" key="1">
    <source>
        <dbReference type="ARBA" id="ARBA00004651"/>
    </source>
</evidence>
<reference evidence="11" key="2">
    <citation type="submission" date="2021-08" db="EMBL/GenBank/DDBJ databases">
        <authorList>
            <person name="Dalcin Martins P."/>
        </authorList>
    </citation>
    <scope>NUCLEOTIDE SEQUENCE</scope>
    <source>
        <strain evidence="11">MAG_39</strain>
    </source>
</reference>